<dbReference type="AlphaFoldDB" id="A0A6N2UMM1"/>
<accession>A0A6N2UMM1</accession>
<gene>
    <name evidence="1" type="ORF">CALFYP1_03160</name>
</gene>
<organism evidence="1">
    <name type="scientific">Citrobacter amalonaticus</name>
    <dbReference type="NCBI Taxonomy" id="35703"/>
    <lineage>
        <taxon>Bacteria</taxon>
        <taxon>Pseudomonadati</taxon>
        <taxon>Pseudomonadota</taxon>
        <taxon>Gammaproteobacteria</taxon>
        <taxon>Enterobacterales</taxon>
        <taxon>Enterobacteriaceae</taxon>
        <taxon>Citrobacter</taxon>
    </lineage>
</organism>
<proteinExistence type="predicted"/>
<reference evidence="1" key="1">
    <citation type="submission" date="2019-11" db="EMBL/GenBank/DDBJ databases">
        <authorList>
            <person name="Feng L."/>
        </authorList>
    </citation>
    <scope>NUCLEOTIDE SEQUENCE</scope>
    <source>
        <strain evidence="1">CAmalonaticusLFYP1</strain>
    </source>
</reference>
<dbReference type="Gene3D" id="3.10.450.50">
    <property type="match status" value="1"/>
</dbReference>
<protein>
    <submittedName>
        <fullName evidence="1">Uncharacterized protein</fullName>
    </submittedName>
</protein>
<sequence>MHILFLKQYELGEQSYTTLTTRKIWHQIYTQPGFAQCLVKHEKVMSPLFSQFQDILPDTHAFMMDTATGIQILNSTACTLAQRGVKPDPLINSTDGTEMKKIILTGLLISSSTFASVSPIGPEAAALKFNHWYIAQLLQGKEPLTDYRGLEPYVTANTIAALKASNSADPDAEDVPDVDMFIKAQDFFDAWRQITVVSSDFDPVCYQVYVSFGVKQEHTVIDCMVKEDNVWKVQSVAGQEILRNVILK</sequence>
<evidence type="ECO:0000313" key="1">
    <source>
        <dbReference type="EMBL" id="VYT19009.1"/>
    </source>
</evidence>
<name>A0A6N2UMM1_CITAM</name>
<dbReference type="EMBL" id="CACRTI010000004">
    <property type="protein sequence ID" value="VYT19009.1"/>
    <property type="molecule type" value="Genomic_DNA"/>
</dbReference>